<proteinExistence type="predicted"/>
<dbReference type="AlphaFoldDB" id="A0A9X4MXW0"/>
<dbReference type="EMBL" id="JANCMU010000001">
    <property type="protein sequence ID" value="MDG4944792.1"/>
    <property type="molecule type" value="Genomic_DNA"/>
</dbReference>
<keyword evidence="2" id="KW-0328">Glycosyltransferase</keyword>
<dbReference type="SUPFAM" id="SSF53756">
    <property type="entry name" value="UDP-Glycosyltransferase/glycogen phosphorylase"/>
    <property type="match status" value="1"/>
</dbReference>
<name>A0A9X4MXW0_9FLAO</name>
<keyword evidence="3" id="KW-1185">Reference proteome</keyword>
<organism evidence="2 3">
    <name type="scientific">Profundicola chukchiensis</name>
    <dbReference type="NCBI Taxonomy" id="2961959"/>
    <lineage>
        <taxon>Bacteria</taxon>
        <taxon>Pseudomonadati</taxon>
        <taxon>Bacteroidota</taxon>
        <taxon>Flavobacteriia</taxon>
        <taxon>Flavobacteriales</taxon>
        <taxon>Weeksellaceae</taxon>
        <taxon>Profundicola</taxon>
    </lineage>
</organism>
<dbReference type="Pfam" id="PF00534">
    <property type="entry name" value="Glycos_transf_1"/>
    <property type="match status" value="1"/>
</dbReference>
<feature type="domain" description="Glycosyl transferase family 1" evidence="1">
    <location>
        <begin position="186"/>
        <end position="345"/>
    </location>
</feature>
<dbReference type="GO" id="GO:0016757">
    <property type="term" value="F:glycosyltransferase activity"/>
    <property type="evidence" value="ECO:0007669"/>
    <property type="project" value="UniProtKB-KW"/>
</dbReference>
<comment type="caution">
    <text evidence="2">The sequence shown here is derived from an EMBL/GenBank/DDBJ whole genome shotgun (WGS) entry which is preliminary data.</text>
</comment>
<protein>
    <submittedName>
        <fullName evidence="2">Glycosyltransferase</fullName>
        <ecNumber evidence="2">2.4.-.-</ecNumber>
    </submittedName>
</protein>
<dbReference type="InterPro" id="IPR001296">
    <property type="entry name" value="Glyco_trans_1"/>
</dbReference>
<dbReference type="RefSeq" id="WP_304419540.1">
    <property type="nucleotide sequence ID" value="NZ_JANCMU010000001.1"/>
</dbReference>
<dbReference type="PANTHER" id="PTHR12526:SF630">
    <property type="entry name" value="GLYCOSYLTRANSFERASE"/>
    <property type="match status" value="1"/>
</dbReference>
<evidence type="ECO:0000313" key="2">
    <source>
        <dbReference type="EMBL" id="MDG4944792.1"/>
    </source>
</evidence>
<dbReference type="EC" id="2.4.-.-" evidence="2"/>
<evidence type="ECO:0000313" key="3">
    <source>
        <dbReference type="Proteomes" id="UP001152599"/>
    </source>
</evidence>
<evidence type="ECO:0000259" key="1">
    <source>
        <dbReference type="Pfam" id="PF00534"/>
    </source>
</evidence>
<keyword evidence="2" id="KW-0808">Transferase</keyword>
<dbReference type="Proteomes" id="UP001152599">
    <property type="component" value="Unassembled WGS sequence"/>
</dbReference>
<accession>A0A9X4MXW0</accession>
<dbReference type="Gene3D" id="3.40.50.2000">
    <property type="entry name" value="Glycogen Phosphorylase B"/>
    <property type="match status" value="2"/>
</dbReference>
<gene>
    <name evidence="2" type="ORF">NMK71_00045</name>
</gene>
<sequence length="379" mass="44532">MKLLFCHRSIRKGGIATGLKQRLNYLSENTNYEIHVLSELSNNPETIKQFDTKIKFHVLDIQHLTNKKRIPILGYFRLIEEVKKEYQKFIDDMQPDFITGFGYGYNQEIIPYIKTSAIKVIELRGSYASRKNLNKKTDYIDFFKKDLRNLHNKYHYSIMLTQEDLEDRTYLKNKKLQINNSFKKVDDIKPFAERENIIIAVGTLTQNKNFIDLIKAAKLIKESLNNWKIHIYGEGVEDKFLNQKIKEYNLENIIELKGFKNNLHDSFNNSKILVSTSLSEGMPRNLLEAFSYKTPIISYNCKCGPKEIIRNGINGYLIDFNVNQLADRIVELVSNPDQLRVFSSNTWIDKEKFDFENTMKQWVDFYEQVAQDKTNSINT</sequence>
<reference evidence="2" key="1">
    <citation type="submission" date="2022-07" db="EMBL/GenBank/DDBJ databases">
        <title>Description and genome-wide analysis of Profundicola chukchiensis gen. nov., sp. nov., marine bacteria isolated from bottom sediments of the Chukchi Sea.</title>
        <authorList>
            <person name="Romanenko L."/>
            <person name="Otstavnykh N."/>
            <person name="Kurilenko V."/>
            <person name="Eremeev V."/>
            <person name="Velansky P."/>
            <person name="Mikhailov V."/>
            <person name="Isaeva M."/>
        </authorList>
    </citation>
    <scope>NUCLEOTIDE SEQUENCE</scope>
    <source>
        <strain evidence="2">KMM 9713</strain>
    </source>
</reference>
<dbReference type="PANTHER" id="PTHR12526">
    <property type="entry name" value="GLYCOSYLTRANSFERASE"/>
    <property type="match status" value="1"/>
</dbReference>